<keyword evidence="9" id="KW-1185">Reference proteome</keyword>
<evidence type="ECO:0000256" key="1">
    <source>
        <dbReference type="ARBA" id="ARBA00000085"/>
    </source>
</evidence>
<dbReference type="CDD" id="cd00130">
    <property type="entry name" value="PAS"/>
    <property type="match status" value="1"/>
</dbReference>
<keyword evidence="5" id="KW-0418">Kinase</keyword>
<dbReference type="SMART" id="SM00091">
    <property type="entry name" value="PAS"/>
    <property type="match status" value="2"/>
</dbReference>
<keyword evidence="4" id="KW-0808">Transferase</keyword>
<evidence type="ECO:0000256" key="5">
    <source>
        <dbReference type="ARBA" id="ARBA00022777"/>
    </source>
</evidence>
<comment type="catalytic activity">
    <reaction evidence="1">
        <text>ATP + protein L-histidine = ADP + protein N-phospho-L-histidine.</text>
        <dbReference type="EC" id="2.7.13.3"/>
    </reaction>
</comment>
<protein>
    <recommendedName>
        <fullName evidence="2">histidine kinase</fullName>
        <ecNumber evidence="2">2.7.13.3</ecNumber>
    </recommendedName>
</protein>
<dbReference type="NCBIfam" id="TIGR00229">
    <property type="entry name" value="sensory_box"/>
    <property type="match status" value="2"/>
</dbReference>
<evidence type="ECO:0000256" key="4">
    <source>
        <dbReference type="ARBA" id="ARBA00022679"/>
    </source>
</evidence>
<dbReference type="GO" id="GO:0003677">
    <property type="term" value="F:DNA binding"/>
    <property type="evidence" value="ECO:0007669"/>
    <property type="project" value="InterPro"/>
</dbReference>
<dbReference type="GO" id="GO:0004673">
    <property type="term" value="F:protein histidine kinase activity"/>
    <property type="evidence" value="ECO:0007669"/>
    <property type="project" value="UniProtKB-EC"/>
</dbReference>
<keyword evidence="3" id="KW-0597">Phosphoprotein</keyword>
<dbReference type="PANTHER" id="PTHR43304">
    <property type="entry name" value="PHYTOCHROME-LIKE PROTEIN CPH1"/>
    <property type="match status" value="1"/>
</dbReference>
<dbReference type="InterPro" id="IPR000700">
    <property type="entry name" value="PAS-assoc_C"/>
</dbReference>
<dbReference type="InterPro" id="IPR001387">
    <property type="entry name" value="Cro/C1-type_HTH"/>
</dbReference>
<dbReference type="Pfam" id="PF08447">
    <property type="entry name" value="PAS_3"/>
    <property type="match status" value="2"/>
</dbReference>
<dbReference type="SUPFAM" id="SSF47413">
    <property type="entry name" value="lambda repressor-like DNA-binding domains"/>
    <property type="match status" value="1"/>
</dbReference>
<sequence>MAIPLTMEGQMLLFEGESGAETLRFLEEKACAGIWSLDFTTRKMAWSDGFYELLGVKPGSVEPSYAAIAGLMHPDDRRSAGEFDRIVSEGLPLDRELRIIQPNGKLRWLANRSEVHLDKTGTPVRAFGILIDVTQQREIALAKDAADSRFRALVVATNAFVWTADADGNLLDIRNWRELRGENPAPFLGTNWINLIHPDDRERTLQAWTEAVESKRDYSIEHQFVQPDGSYRWMLSRAAPIMLETGAVREWVGLSSDIHDSKVWSATTTDVEQSVLTGAQIRAARGIVNWSVRELSEAARVSSSTIRRLEESNEAPTSTEESLGPIRTALEGAGVEFLFPPTGKPGVRPK</sequence>
<organism evidence="8 9">
    <name type="scientific">Pseudorhodoplanes sinuspersici</name>
    <dbReference type="NCBI Taxonomy" id="1235591"/>
    <lineage>
        <taxon>Bacteria</taxon>
        <taxon>Pseudomonadati</taxon>
        <taxon>Pseudomonadota</taxon>
        <taxon>Alphaproteobacteria</taxon>
        <taxon>Hyphomicrobiales</taxon>
        <taxon>Pseudorhodoplanes</taxon>
    </lineage>
</organism>
<evidence type="ECO:0000256" key="3">
    <source>
        <dbReference type="ARBA" id="ARBA00022553"/>
    </source>
</evidence>
<dbReference type="OrthoDB" id="3782725at2"/>
<dbReference type="CDD" id="cd00093">
    <property type="entry name" value="HTH_XRE"/>
    <property type="match status" value="1"/>
</dbReference>
<dbReference type="InterPro" id="IPR035965">
    <property type="entry name" value="PAS-like_dom_sf"/>
</dbReference>
<dbReference type="RefSeq" id="WP_086090175.1">
    <property type="nucleotide sequence ID" value="NZ_CP021112.1"/>
</dbReference>
<dbReference type="PANTHER" id="PTHR43304:SF1">
    <property type="entry name" value="PAC DOMAIN-CONTAINING PROTEIN"/>
    <property type="match status" value="1"/>
</dbReference>
<proteinExistence type="predicted"/>
<dbReference type="EMBL" id="CP021112">
    <property type="protein sequence ID" value="ARQ01781.1"/>
    <property type="molecule type" value="Genomic_DNA"/>
</dbReference>
<dbReference type="Gene3D" id="3.30.450.20">
    <property type="entry name" value="PAS domain"/>
    <property type="match status" value="2"/>
</dbReference>
<accession>A0A1W6ZXB4</accession>
<dbReference type="InterPro" id="IPR010982">
    <property type="entry name" value="Lambda_DNA-bd_dom_sf"/>
</dbReference>
<dbReference type="InterPro" id="IPR052162">
    <property type="entry name" value="Sensor_kinase/Photoreceptor"/>
</dbReference>
<dbReference type="InterPro" id="IPR013655">
    <property type="entry name" value="PAS_fold_3"/>
</dbReference>
<dbReference type="STRING" id="1235591.CAK95_23800"/>
<evidence type="ECO:0000259" key="7">
    <source>
        <dbReference type="PROSITE" id="PS50113"/>
    </source>
</evidence>
<gene>
    <name evidence="8" type="ORF">CAK95_23800</name>
</gene>
<feature type="domain" description="PAC" evidence="7">
    <location>
        <begin position="93"/>
        <end position="145"/>
    </location>
</feature>
<dbReference type="InterPro" id="IPR000014">
    <property type="entry name" value="PAS"/>
</dbReference>
<name>A0A1W6ZXB4_9HYPH</name>
<reference evidence="8 9" key="1">
    <citation type="submission" date="2017-05" db="EMBL/GenBank/DDBJ databases">
        <title>Full genome sequence of Pseudorhodoplanes sinuspersici.</title>
        <authorList>
            <person name="Dastgheib S.M.M."/>
            <person name="Shavandi M."/>
            <person name="Tirandaz H."/>
        </authorList>
    </citation>
    <scope>NUCLEOTIDE SEQUENCE [LARGE SCALE GENOMIC DNA]</scope>
    <source>
        <strain evidence="8 9">RIPI110</strain>
    </source>
</reference>
<evidence type="ECO:0000256" key="2">
    <source>
        <dbReference type="ARBA" id="ARBA00012438"/>
    </source>
</evidence>
<feature type="region of interest" description="Disordered" evidence="6">
    <location>
        <begin position="307"/>
        <end position="326"/>
    </location>
</feature>
<evidence type="ECO:0000313" key="9">
    <source>
        <dbReference type="Proteomes" id="UP000194137"/>
    </source>
</evidence>
<evidence type="ECO:0000256" key="6">
    <source>
        <dbReference type="SAM" id="MobiDB-lite"/>
    </source>
</evidence>
<dbReference type="PROSITE" id="PS50113">
    <property type="entry name" value="PAC"/>
    <property type="match status" value="2"/>
</dbReference>
<dbReference type="Gene3D" id="1.10.260.40">
    <property type="entry name" value="lambda repressor-like DNA-binding domains"/>
    <property type="match status" value="1"/>
</dbReference>
<dbReference type="KEGG" id="psin:CAK95_23800"/>
<dbReference type="EC" id="2.7.13.3" evidence="2"/>
<dbReference type="SMART" id="SM00086">
    <property type="entry name" value="PAC"/>
    <property type="match status" value="2"/>
</dbReference>
<evidence type="ECO:0000313" key="8">
    <source>
        <dbReference type="EMBL" id="ARQ01781.1"/>
    </source>
</evidence>
<dbReference type="InterPro" id="IPR001610">
    <property type="entry name" value="PAC"/>
</dbReference>
<dbReference type="Gene3D" id="2.10.70.100">
    <property type="match status" value="1"/>
</dbReference>
<feature type="domain" description="PAC" evidence="7">
    <location>
        <begin position="218"/>
        <end position="270"/>
    </location>
</feature>
<dbReference type="FunFam" id="3.30.450.20:FF:000099">
    <property type="entry name" value="Sensory box sensor histidine kinase"/>
    <property type="match status" value="1"/>
</dbReference>
<dbReference type="SUPFAM" id="SSF55785">
    <property type="entry name" value="PYP-like sensor domain (PAS domain)"/>
    <property type="match status" value="2"/>
</dbReference>
<dbReference type="Proteomes" id="UP000194137">
    <property type="component" value="Chromosome"/>
</dbReference>
<dbReference type="AlphaFoldDB" id="A0A1W6ZXB4"/>